<keyword evidence="3" id="KW-1185">Reference proteome</keyword>
<feature type="transmembrane region" description="Helical" evidence="1">
    <location>
        <begin position="6"/>
        <end position="25"/>
    </location>
</feature>
<evidence type="ECO:0000313" key="2">
    <source>
        <dbReference type="EMBL" id="MCP9761824.1"/>
    </source>
</evidence>
<dbReference type="AlphaFoldDB" id="A0AAE3GYU9"/>
<proteinExistence type="predicted"/>
<keyword evidence="1" id="KW-1133">Transmembrane helix</keyword>
<evidence type="ECO:0000256" key="1">
    <source>
        <dbReference type="SAM" id="Phobius"/>
    </source>
</evidence>
<organism evidence="2 3">
    <name type="scientific">Lacihabitans soyangensis</name>
    <dbReference type="NCBI Taxonomy" id="869394"/>
    <lineage>
        <taxon>Bacteria</taxon>
        <taxon>Pseudomonadati</taxon>
        <taxon>Bacteroidota</taxon>
        <taxon>Cytophagia</taxon>
        <taxon>Cytophagales</taxon>
        <taxon>Leadbetterellaceae</taxon>
        <taxon>Lacihabitans</taxon>
    </lineage>
</organism>
<keyword evidence="1" id="KW-0472">Membrane</keyword>
<dbReference type="RefSeq" id="WP_255035567.1">
    <property type="nucleotide sequence ID" value="NZ_RJUF01000003.1"/>
</dbReference>
<accession>A0AAE3GYU9</accession>
<sequence length="133" mass="15499">MRINPKIQMIISIALLSGLVAFFYLQKANVDKKRLQNGRIIVGQITGVTEYSKTRSAVIVEFEYKRKKYSILNPTHCFKPSDSLYINNLKIEVFCDTVNPKESIGLLSRTDYDRYNLYYSKYVNTIEKLKKCK</sequence>
<comment type="caution">
    <text evidence="2">The sequence shown here is derived from an EMBL/GenBank/DDBJ whole genome shotgun (WGS) entry which is preliminary data.</text>
</comment>
<keyword evidence="1" id="KW-0812">Transmembrane</keyword>
<dbReference type="EMBL" id="RJUF01000003">
    <property type="protein sequence ID" value="MCP9761824.1"/>
    <property type="molecule type" value="Genomic_DNA"/>
</dbReference>
<gene>
    <name evidence="2" type="ORF">EGI31_02575</name>
</gene>
<evidence type="ECO:0000313" key="3">
    <source>
        <dbReference type="Proteomes" id="UP001204144"/>
    </source>
</evidence>
<dbReference type="Proteomes" id="UP001204144">
    <property type="component" value="Unassembled WGS sequence"/>
</dbReference>
<reference evidence="2 3" key="1">
    <citation type="submission" date="2018-11" db="EMBL/GenBank/DDBJ databases">
        <title>Novel bacteria species description.</title>
        <authorList>
            <person name="Han J.-H."/>
        </authorList>
    </citation>
    <scope>NUCLEOTIDE SEQUENCE [LARGE SCALE GENOMIC DNA]</scope>
    <source>
        <strain evidence="2 3">KCTC23259</strain>
    </source>
</reference>
<protein>
    <submittedName>
        <fullName evidence="2">Uncharacterized protein</fullName>
    </submittedName>
</protein>
<name>A0AAE3GYU9_9BACT</name>